<proteinExistence type="predicted"/>
<evidence type="ECO:0000313" key="2">
    <source>
        <dbReference type="Proteomes" id="UP000276133"/>
    </source>
</evidence>
<dbReference type="AlphaFoldDB" id="A0A3M7PL59"/>
<comment type="caution">
    <text evidence="1">The sequence shown here is derived from an EMBL/GenBank/DDBJ whole genome shotgun (WGS) entry which is preliminary data.</text>
</comment>
<organism evidence="1 2">
    <name type="scientific">Brachionus plicatilis</name>
    <name type="common">Marine rotifer</name>
    <name type="synonym">Brachionus muelleri</name>
    <dbReference type="NCBI Taxonomy" id="10195"/>
    <lineage>
        <taxon>Eukaryota</taxon>
        <taxon>Metazoa</taxon>
        <taxon>Spiralia</taxon>
        <taxon>Gnathifera</taxon>
        <taxon>Rotifera</taxon>
        <taxon>Eurotatoria</taxon>
        <taxon>Monogononta</taxon>
        <taxon>Pseudotrocha</taxon>
        <taxon>Ploima</taxon>
        <taxon>Brachionidae</taxon>
        <taxon>Brachionus</taxon>
    </lineage>
</organism>
<dbReference type="Proteomes" id="UP000276133">
    <property type="component" value="Unassembled WGS sequence"/>
</dbReference>
<name>A0A3M7PL59_BRAPC</name>
<sequence length="87" mass="10275">MCSRLWRCIIEQGNTLKIETNKYQTLLEIYSGSCKSETFRSKKRKNGDAFLKKNFNSIPLSFQQHFIQLSFRMEWNGWNGTVGMVME</sequence>
<dbReference type="EMBL" id="REGN01010029">
    <property type="protein sequence ID" value="RMZ99841.1"/>
    <property type="molecule type" value="Genomic_DNA"/>
</dbReference>
<evidence type="ECO:0000313" key="1">
    <source>
        <dbReference type="EMBL" id="RMZ99841.1"/>
    </source>
</evidence>
<accession>A0A3M7PL59</accession>
<keyword evidence="2" id="KW-1185">Reference proteome</keyword>
<protein>
    <submittedName>
        <fullName evidence="1">Uncharacterized protein</fullName>
    </submittedName>
</protein>
<gene>
    <name evidence="1" type="ORF">BpHYR1_012233</name>
</gene>
<reference evidence="1 2" key="1">
    <citation type="journal article" date="2018" name="Sci. Rep.">
        <title>Genomic signatures of local adaptation to the degree of environmental predictability in rotifers.</title>
        <authorList>
            <person name="Franch-Gras L."/>
            <person name="Hahn C."/>
            <person name="Garcia-Roger E.M."/>
            <person name="Carmona M.J."/>
            <person name="Serra M."/>
            <person name="Gomez A."/>
        </authorList>
    </citation>
    <scope>NUCLEOTIDE SEQUENCE [LARGE SCALE GENOMIC DNA]</scope>
    <source>
        <strain evidence="1">HYR1</strain>
    </source>
</reference>